<dbReference type="GeneID" id="54562814"/>
<accession>A0A6A6BYU9</accession>
<gene>
    <name evidence="2" type="ORF">M409DRAFT_29585</name>
</gene>
<feature type="region of interest" description="Disordered" evidence="1">
    <location>
        <begin position="142"/>
        <end position="165"/>
    </location>
</feature>
<feature type="compositionally biased region" description="Low complexity" evidence="1">
    <location>
        <begin position="90"/>
        <end position="116"/>
    </location>
</feature>
<evidence type="ECO:0000313" key="3">
    <source>
        <dbReference type="Proteomes" id="UP000799537"/>
    </source>
</evidence>
<reference evidence="2" key="1">
    <citation type="journal article" date="2020" name="Stud. Mycol.">
        <title>101 Dothideomycetes genomes: a test case for predicting lifestyles and emergence of pathogens.</title>
        <authorList>
            <person name="Haridas S."/>
            <person name="Albert R."/>
            <person name="Binder M."/>
            <person name="Bloem J."/>
            <person name="Labutti K."/>
            <person name="Salamov A."/>
            <person name="Andreopoulos B."/>
            <person name="Baker S."/>
            <person name="Barry K."/>
            <person name="Bills G."/>
            <person name="Bluhm B."/>
            <person name="Cannon C."/>
            <person name="Castanera R."/>
            <person name="Culley D."/>
            <person name="Daum C."/>
            <person name="Ezra D."/>
            <person name="Gonzalez J."/>
            <person name="Henrissat B."/>
            <person name="Kuo A."/>
            <person name="Liang C."/>
            <person name="Lipzen A."/>
            <person name="Lutzoni F."/>
            <person name="Magnuson J."/>
            <person name="Mondo S."/>
            <person name="Nolan M."/>
            <person name="Ohm R."/>
            <person name="Pangilinan J."/>
            <person name="Park H.-J."/>
            <person name="Ramirez L."/>
            <person name="Alfaro M."/>
            <person name="Sun H."/>
            <person name="Tritt A."/>
            <person name="Yoshinaga Y."/>
            <person name="Zwiers L.-H."/>
            <person name="Turgeon B."/>
            <person name="Goodwin S."/>
            <person name="Spatafora J."/>
            <person name="Crous P."/>
            <person name="Grigoriev I."/>
        </authorList>
    </citation>
    <scope>NUCLEOTIDE SEQUENCE</scope>
    <source>
        <strain evidence="2">ATCC 36951</strain>
    </source>
</reference>
<protein>
    <submittedName>
        <fullName evidence="2">Uncharacterized protein</fullName>
    </submittedName>
</protein>
<dbReference type="EMBL" id="ML993631">
    <property type="protein sequence ID" value="KAF2159974.1"/>
    <property type="molecule type" value="Genomic_DNA"/>
</dbReference>
<dbReference type="RefSeq" id="XP_033660863.1">
    <property type="nucleotide sequence ID" value="XM_033809542.1"/>
</dbReference>
<feature type="region of interest" description="Disordered" evidence="1">
    <location>
        <begin position="88"/>
        <end position="116"/>
    </location>
</feature>
<proteinExistence type="predicted"/>
<sequence length="414" mass="45971">MAAIAKHLKDAQPEDLVLMRIIEDMAKASAQVFTGHEDEERIQQRIKGCQAHDVNDEVQAAYEKDLLKRLHAYFFFHETRAIFNSHGHVATQRPKTTKPKTQATAPPTQAAPPAEAAPANIPSITVTPAPDFDLQKEVIPVEDDQDDDEPTNFSNSTNALTTIPKKGSEDRQKLWSNLEVNENVLEKVEMQGKEGLFYKSQPSISKLPFEVSFKKSSIRPVMNILFNGEHSIKDARVLINWEISCQYLTQPPMPVMVAVKFAKDTQDAKVDAELAPATIGQIAKAAILLHATQKKYWVDGAKSWKWEVMSIAKKDLKGEFKEAMGLMKSNPVFLRVGQTVSSSETAVLNRNSKDPETQVAEKKALEGDEGHEKEGIGGESVIKRVENNTQEESEQGFRGGISRLVGGFVRKVLG</sequence>
<name>A0A6A6BYU9_ZASCE</name>
<evidence type="ECO:0000313" key="2">
    <source>
        <dbReference type="EMBL" id="KAF2159974.1"/>
    </source>
</evidence>
<feature type="compositionally biased region" description="Polar residues" evidence="1">
    <location>
        <begin position="151"/>
        <end position="161"/>
    </location>
</feature>
<evidence type="ECO:0000256" key="1">
    <source>
        <dbReference type="SAM" id="MobiDB-lite"/>
    </source>
</evidence>
<keyword evidence="3" id="KW-1185">Reference proteome</keyword>
<feature type="compositionally biased region" description="Basic and acidic residues" evidence="1">
    <location>
        <begin position="363"/>
        <end position="386"/>
    </location>
</feature>
<dbReference type="AlphaFoldDB" id="A0A6A6BYU9"/>
<organism evidence="2 3">
    <name type="scientific">Zasmidium cellare ATCC 36951</name>
    <dbReference type="NCBI Taxonomy" id="1080233"/>
    <lineage>
        <taxon>Eukaryota</taxon>
        <taxon>Fungi</taxon>
        <taxon>Dikarya</taxon>
        <taxon>Ascomycota</taxon>
        <taxon>Pezizomycotina</taxon>
        <taxon>Dothideomycetes</taxon>
        <taxon>Dothideomycetidae</taxon>
        <taxon>Mycosphaerellales</taxon>
        <taxon>Mycosphaerellaceae</taxon>
        <taxon>Zasmidium</taxon>
    </lineage>
</organism>
<dbReference type="Proteomes" id="UP000799537">
    <property type="component" value="Unassembled WGS sequence"/>
</dbReference>
<feature type="region of interest" description="Disordered" evidence="1">
    <location>
        <begin position="363"/>
        <end position="398"/>
    </location>
</feature>